<sequence length="153" mass="17241">MLLNCSVEHRKECPLLPIKSIVTDLTPYLSYFSPSSEVLEFSLESQPPPVANHSPTIVIPNYSSYPASRTLPVRSPGALGLFPCSGVSLNWLHTHIRIRDCRCIEKYDDRTNGILCGCEREYRHFGWRSTSLGATWLRDYLLSVRDDSLILGG</sequence>
<comment type="caution">
    <text evidence="1">The sequence shown here is derived from an EMBL/GenBank/DDBJ whole genome shotgun (WGS) entry which is preliminary data.</text>
</comment>
<protein>
    <submittedName>
        <fullName evidence="1">Uncharacterized protein</fullName>
    </submittedName>
</protein>
<name>A0A7C8MBH4_9PLEO</name>
<evidence type="ECO:0000313" key="2">
    <source>
        <dbReference type="Proteomes" id="UP000481861"/>
    </source>
</evidence>
<dbReference type="Proteomes" id="UP000481861">
    <property type="component" value="Unassembled WGS sequence"/>
</dbReference>
<organism evidence="1 2">
    <name type="scientific">Massariosphaeria phaeospora</name>
    <dbReference type="NCBI Taxonomy" id="100035"/>
    <lineage>
        <taxon>Eukaryota</taxon>
        <taxon>Fungi</taxon>
        <taxon>Dikarya</taxon>
        <taxon>Ascomycota</taxon>
        <taxon>Pezizomycotina</taxon>
        <taxon>Dothideomycetes</taxon>
        <taxon>Pleosporomycetidae</taxon>
        <taxon>Pleosporales</taxon>
        <taxon>Pleosporales incertae sedis</taxon>
        <taxon>Massariosphaeria</taxon>
    </lineage>
</organism>
<proteinExistence type="predicted"/>
<evidence type="ECO:0000313" key="1">
    <source>
        <dbReference type="EMBL" id="KAF2865344.1"/>
    </source>
</evidence>
<accession>A0A7C8MBH4</accession>
<dbReference type="EMBL" id="JAADJZ010000034">
    <property type="protein sequence ID" value="KAF2865344.1"/>
    <property type="molecule type" value="Genomic_DNA"/>
</dbReference>
<dbReference type="AlphaFoldDB" id="A0A7C8MBH4"/>
<keyword evidence="2" id="KW-1185">Reference proteome</keyword>
<gene>
    <name evidence="1" type="ORF">BDV95DRAFT_257402</name>
</gene>
<reference evidence="1 2" key="1">
    <citation type="submission" date="2020-01" db="EMBL/GenBank/DDBJ databases">
        <authorList>
            <consortium name="DOE Joint Genome Institute"/>
            <person name="Haridas S."/>
            <person name="Albert R."/>
            <person name="Binder M."/>
            <person name="Bloem J."/>
            <person name="Labutti K."/>
            <person name="Salamov A."/>
            <person name="Andreopoulos B."/>
            <person name="Baker S.E."/>
            <person name="Barry K."/>
            <person name="Bills G."/>
            <person name="Bluhm B.H."/>
            <person name="Cannon C."/>
            <person name="Castanera R."/>
            <person name="Culley D.E."/>
            <person name="Daum C."/>
            <person name="Ezra D."/>
            <person name="Gonzalez J.B."/>
            <person name="Henrissat B."/>
            <person name="Kuo A."/>
            <person name="Liang C."/>
            <person name="Lipzen A."/>
            <person name="Lutzoni F."/>
            <person name="Magnuson J."/>
            <person name="Mondo S."/>
            <person name="Nolan M."/>
            <person name="Ohm R."/>
            <person name="Pangilinan J."/>
            <person name="Park H.-J.H."/>
            <person name="Ramirez L."/>
            <person name="Alfaro M."/>
            <person name="Sun H."/>
            <person name="Tritt A."/>
            <person name="Yoshinaga Y."/>
            <person name="Zwiers L.-H.L."/>
            <person name="Turgeon B.G."/>
            <person name="Goodwin S.B."/>
            <person name="Spatafora J.W."/>
            <person name="Crous P.W."/>
            <person name="Grigoriev I.V."/>
        </authorList>
    </citation>
    <scope>NUCLEOTIDE SEQUENCE [LARGE SCALE GENOMIC DNA]</scope>
    <source>
        <strain evidence="1 2">CBS 611.86</strain>
    </source>
</reference>